<keyword evidence="3" id="KW-0238">DNA-binding</keyword>
<evidence type="ECO:0000313" key="7">
    <source>
        <dbReference type="Proteomes" id="UP000196573"/>
    </source>
</evidence>
<dbReference type="GO" id="GO:0006351">
    <property type="term" value="P:DNA-templated transcription"/>
    <property type="evidence" value="ECO:0007669"/>
    <property type="project" value="TreeGrafter"/>
</dbReference>
<dbReference type="PANTHER" id="PTHR30537:SF5">
    <property type="entry name" value="HTH-TYPE TRANSCRIPTIONAL ACTIVATOR TTDR-RELATED"/>
    <property type="match status" value="1"/>
</dbReference>
<dbReference type="PRINTS" id="PR00039">
    <property type="entry name" value="HTHLYSR"/>
</dbReference>
<dbReference type="AlphaFoldDB" id="A0A1X7AN97"/>
<dbReference type="EMBL" id="FWPT01000009">
    <property type="protein sequence ID" value="SMA49774.1"/>
    <property type="molecule type" value="Genomic_DNA"/>
</dbReference>
<dbReference type="SUPFAM" id="SSF46785">
    <property type="entry name" value="Winged helix' DNA-binding domain"/>
    <property type="match status" value="1"/>
</dbReference>
<keyword evidence="7" id="KW-1185">Reference proteome</keyword>
<evidence type="ECO:0000313" key="6">
    <source>
        <dbReference type="EMBL" id="SMA49774.1"/>
    </source>
</evidence>
<accession>A0A1X7AN97</accession>
<dbReference type="InterPro" id="IPR000847">
    <property type="entry name" value="LysR_HTH_N"/>
</dbReference>
<dbReference type="RefSeq" id="WP_087112229.1">
    <property type="nucleotide sequence ID" value="NZ_CBCSCN010000011.1"/>
</dbReference>
<dbReference type="InterPro" id="IPR058163">
    <property type="entry name" value="LysR-type_TF_proteobact-type"/>
</dbReference>
<protein>
    <submittedName>
        <fullName evidence="6">HTH-type transcriptional regulator DmlR</fullName>
    </submittedName>
</protein>
<reference evidence="6 7" key="1">
    <citation type="submission" date="2017-03" db="EMBL/GenBank/DDBJ databases">
        <authorList>
            <person name="Afonso C.L."/>
            <person name="Miller P.J."/>
            <person name="Scott M.A."/>
            <person name="Spackman E."/>
            <person name="Goraichik I."/>
            <person name="Dimitrov K.M."/>
            <person name="Suarez D.L."/>
            <person name="Swayne D.E."/>
        </authorList>
    </citation>
    <scope>NUCLEOTIDE SEQUENCE [LARGE SCALE GENOMIC DNA]</scope>
    <source>
        <strain evidence="6">SB41UT1</strain>
    </source>
</reference>
<dbReference type="CDD" id="cd08422">
    <property type="entry name" value="PBP2_CrgA_like"/>
    <property type="match status" value="1"/>
</dbReference>
<comment type="similarity">
    <text evidence="1">Belongs to the LysR transcriptional regulatory family.</text>
</comment>
<organism evidence="6 7">
    <name type="scientific">Parendozoicomonas haliclonae</name>
    <dbReference type="NCBI Taxonomy" id="1960125"/>
    <lineage>
        <taxon>Bacteria</taxon>
        <taxon>Pseudomonadati</taxon>
        <taxon>Pseudomonadota</taxon>
        <taxon>Gammaproteobacteria</taxon>
        <taxon>Oceanospirillales</taxon>
        <taxon>Endozoicomonadaceae</taxon>
        <taxon>Parendozoicomonas</taxon>
    </lineage>
</organism>
<dbReference type="InterPro" id="IPR005119">
    <property type="entry name" value="LysR_subst-bd"/>
</dbReference>
<dbReference type="Pfam" id="PF03466">
    <property type="entry name" value="LysR_substrate"/>
    <property type="match status" value="1"/>
</dbReference>
<evidence type="ECO:0000256" key="3">
    <source>
        <dbReference type="ARBA" id="ARBA00023125"/>
    </source>
</evidence>
<evidence type="ECO:0000256" key="2">
    <source>
        <dbReference type="ARBA" id="ARBA00023015"/>
    </source>
</evidence>
<gene>
    <name evidence="6" type="primary">dmlR_3</name>
    <name evidence="6" type="ORF">EHSB41UT_03563</name>
</gene>
<dbReference type="GO" id="GO:0003700">
    <property type="term" value="F:DNA-binding transcription factor activity"/>
    <property type="evidence" value="ECO:0007669"/>
    <property type="project" value="InterPro"/>
</dbReference>
<dbReference type="GO" id="GO:0043565">
    <property type="term" value="F:sequence-specific DNA binding"/>
    <property type="evidence" value="ECO:0007669"/>
    <property type="project" value="TreeGrafter"/>
</dbReference>
<evidence type="ECO:0000256" key="4">
    <source>
        <dbReference type="ARBA" id="ARBA00023163"/>
    </source>
</evidence>
<keyword evidence="4" id="KW-0804">Transcription</keyword>
<dbReference type="Proteomes" id="UP000196573">
    <property type="component" value="Unassembled WGS sequence"/>
</dbReference>
<keyword evidence="2" id="KW-0805">Transcription regulation</keyword>
<evidence type="ECO:0000256" key="1">
    <source>
        <dbReference type="ARBA" id="ARBA00009437"/>
    </source>
</evidence>
<feature type="domain" description="HTH lysR-type" evidence="5">
    <location>
        <begin position="1"/>
        <end position="59"/>
    </location>
</feature>
<dbReference type="PANTHER" id="PTHR30537">
    <property type="entry name" value="HTH-TYPE TRANSCRIPTIONAL REGULATOR"/>
    <property type="match status" value="1"/>
</dbReference>
<dbReference type="Gene3D" id="3.40.190.290">
    <property type="match status" value="1"/>
</dbReference>
<sequence>MNRLRYMSSFAQIIESGSISAAADALNISKSVVSQHLKELESLLGLTLLKRTTRRQTLTPEGHSFYQHCKAVNETADTAWREAEEALTEPRGTVRITTSQALMDALVAPATASLLSQHPKLKPELISTDQPLDLIAHDIDLAIRVGRSPDSNLLQKRLGEFRDQLCASPSLISQGNIEQAPYIANTWQGKAIHHRFTSSDGQTVDYEAEAQCLADSFHTCRTLIEMGAGTGLIPEFIVKASQGKLADVFPDYQLPINTVYALSPFNKHMPLSVRVCLAAIEEKLAAQTQQ</sequence>
<dbReference type="Pfam" id="PF00126">
    <property type="entry name" value="HTH_1"/>
    <property type="match status" value="1"/>
</dbReference>
<name>A0A1X7AN97_9GAMM</name>
<dbReference type="OrthoDB" id="6183733at2"/>
<dbReference type="InterPro" id="IPR036390">
    <property type="entry name" value="WH_DNA-bd_sf"/>
</dbReference>
<dbReference type="Gene3D" id="1.10.10.10">
    <property type="entry name" value="Winged helix-like DNA-binding domain superfamily/Winged helix DNA-binding domain"/>
    <property type="match status" value="1"/>
</dbReference>
<dbReference type="FunFam" id="1.10.10.10:FF:000001">
    <property type="entry name" value="LysR family transcriptional regulator"/>
    <property type="match status" value="1"/>
</dbReference>
<proteinExistence type="inferred from homology"/>
<dbReference type="PROSITE" id="PS50931">
    <property type="entry name" value="HTH_LYSR"/>
    <property type="match status" value="1"/>
</dbReference>
<dbReference type="SUPFAM" id="SSF53850">
    <property type="entry name" value="Periplasmic binding protein-like II"/>
    <property type="match status" value="1"/>
</dbReference>
<evidence type="ECO:0000259" key="5">
    <source>
        <dbReference type="PROSITE" id="PS50931"/>
    </source>
</evidence>
<dbReference type="InterPro" id="IPR036388">
    <property type="entry name" value="WH-like_DNA-bd_sf"/>
</dbReference>